<keyword evidence="5" id="KW-0489">Methyltransferase</keyword>
<dbReference type="RefSeq" id="WP_073123481.1">
    <property type="nucleotide sequence ID" value="NZ_BAABCH010000028.1"/>
</dbReference>
<dbReference type="Pfam" id="PF01479">
    <property type="entry name" value="S4"/>
    <property type="match status" value="1"/>
</dbReference>
<accession>A0A1M5JZ33</accession>
<dbReference type="Pfam" id="PF01728">
    <property type="entry name" value="FtsJ"/>
    <property type="match status" value="1"/>
</dbReference>
<dbReference type="STRING" id="1121321.SAMN04488530_10274"/>
<dbReference type="SUPFAM" id="SSF55174">
    <property type="entry name" value="Alpha-L RNA-binding motif"/>
    <property type="match status" value="1"/>
</dbReference>
<feature type="domain" description="RNA-binding S4" evidence="4">
    <location>
        <begin position="3"/>
        <end position="68"/>
    </location>
</feature>
<sequence length="268" mass="30298">MKKRIDLLLVERGFFDSREKAKKAIMAGLVFVENQRCDKAGSEVKEEAKIEVKGNPIPYVSRGGLKLEKAMKNFDITLKDKVCMDIGASTGGFTDCMLQNGATKVFSIDVGYGQLAWKLRQDERVICMERTNIRHVTIEQIKEFADFASIDVSFISLKLVLPKAKQLVRKDGHIVALIKPQFEAGREKVGKKGVVREKSTHIEVIKMVSEFAVENEFEILGLDFSPIKGPEGNIEYLIYLKNSQSKCEFDKEGYYKKIVDVVELSHNL</sequence>
<keyword evidence="5" id="KW-0808">Transferase</keyword>
<organism evidence="5 6">
    <name type="scientific">Asaccharospora irregularis DSM 2635</name>
    <dbReference type="NCBI Taxonomy" id="1121321"/>
    <lineage>
        <taxon>Bacteria</taxon>
        <taxon>Bacillati</taxon>
        <taxon>Bacillota</taxon>
        <taxon>Clostridia</taxon>
        <taxon>Peptostreptococcales</taxon>
        <taxon>Peptostreptococcaceae</taxon>
        <taxon>Asaccharospora</taxon>
    </lineage>
</organism>
<dbReference type="Proteomes" id="UP000243255">
    <property type="component" value="Unassembled WGS sequence"/>
</dbReference>
<dbReference type="SUPFAM" id="SSF53335">
    <property type="entry name" value="S-adenosyl-L-methionine-dependent methyltransferases"/>
    <property type="match status" value="1"/>
</dbReference>
<dbReference type="PANTHER" id="PTHR32319:SF0">
    <property type="entry name" value="BACTERIAL HEMOLYSIN-LIKE PROTEIN"/>
    <property type="match status" value="1"/>
</dbReference>
<dbReference type="CDD" id="cd00165">
    <property type="entry name" value="S4"/>
    <property type="match status" value="1"/>
</dbReference>
<dbReference type="PIRSF" id="PIRSF005578">
    <property type="entry name" value="TlyA"/>
    <property type="match status" value="1"/>
</dbReference>
<dbReference type="InterPro" id="IPR047048">
    <property type="entry name" value="TlyA"/>
</dbReference>
<dbReference type="PANTHER" id="PTHR32319">
    <property type="entry name" value="BACTERIAL HEMOLYSIN-LIKE PROTEIN"/>
    <property type="match status" value="1"/>
</dbReference>
<evidence type="ECO:0000259" key="4">
    <source>
        <dbReference type="SMART" id="SM00363"/>
    </source>
</evidence>
<dbReference type="GO" id="GO:0003723">
    <property type="term" value="F:RNA binding"/>
    <property type="evidence" value="ECO:0007669"/>
    <property type="project" value="UniProtKB-KW"/>
</dbReference>
<evidence type="ECO:0000313" key="5">
    <source>
        <dbReference type="EMBL" id="SHG45857.1"/>
    </source>
</evidence>
<dbReference type="AlphaFoldDB" id="A0A1M5JZ33"/>
<proteinExistence type="inferred from homology"/>
<name>A0A1M5JZ33_9FIRM</name>
<gene>
    <name evidence="5" type="ORF">SAMN04488530_10274</name>
</gene>
<evidence type="ECO:0000256" key="1">
    <source>
        <dbReference type="ARBA" id="ARBA00022884"/>
    </source>
</evidence>
<protein>
    <submittedName>
        <fullName evidence="5">23S rRNA (Cytidine1920-2'-O)/16S rRNA (Cytidine1409-2'-O)-methyltransferase</fullName>
    </submittedName>
</protein>
<reference evidence="6" key="1">
    <citation type="submission" date="2016-11" db="EMBL/GenBank/DDBJ databases">
        <authorList>
            <person name="Varghese N."/>
            <person name="Submissions S."/>
        </authorList>
    </citation>
    <scope>NUCLEOTIDE SEQUENCE [LARGE SCALE GENOMIC DNA]</scope>
    <source>
        <strain evidence="6">DSM 2635</strain>
    </source>
</reference>
<comment type="similarity">
    <text evidence="2">Belongs to the TlyA family.</text>
</comment>
<dbReference type="GO" id="GO:0008168">
    <property type="term" value="F:methyltransferase activity"/>
    <property type="evidence" value="ECO:0007669"/>
    <property type="project" value="UniProtKB-KW"/>
</dbReference>
<dbReference type="OrthoDB" id="9784736at2"/>
<dbReference type="GO" id="GO:0032259">
    <property type="term" value="P:methylation"/>
    <property type="evidence" value="ECO:0007669"/>
    <property type="project" value="UniProtKB-KW"/>
</dbReference>
<dbReference type="InterPro" id="IPR002877">
    <property type="entry name" value="RNA_MeTrfase_FtsJ_dom"/>
</dbReference>
<dbReference type="Gene3D" id="3.40.50.150">
    <property type="entry name" value="Vaccinia Virus protein VP39"/>
    <property type="match status" value="1"/>
</dbReference>
<dbReference type="InterPro" id="IPR029063">
    <property type="entry name" value="SAM-dependent_MTases_sf"/>
</dbReference>
<dbReference type="InterPro" id="IPR036986">
    <property type="entry name" value="S4_RNA-bd_sf"/>
</dbReference>
<dbReference type="EMBL" id="FQWX01000002">
    <property type="protein sequence ID" value="SHG45857.1"/>
    <property type="molecule type" value="Genomic_DNA"/>
</dbReference>
<dbReference type="PROSITE" id="PS50889">
    <property type="entry name" value="S4"/>
    <property type="match status" value="1"/>
</dbReference>
<keyword evidence="1 3" id="KW-0694">RNA-binding</keyword>
<dbReference type="SMART" id="SM00363">
    <property type="entry name" value="S4"/>
    <property type="match status" value="1"/>
</dbReference>
<dbReference type="Gene3D" id="3.10.290.10">
    <property type="entry name" value="RNA-binding S4 domain"/>
    <property type="match status" value="1"/>
</dbReference>
<dbReference type="InterPro" id="IPR004538">
    <property type="entry name" value="Hemolysin_A/TlyA"/>
</dbReference>
<evidence type="ECO:0000256" key="3">
    <source>
        <dbReference type="PROSITE-ProRule" id="PRU00182"/>
    </source>
</evidence>
<dbReference type="InterPro" id="IPR002942">
    <property type="entry name" value="S4_RNA-bd"/>
</dbReference>
<keyword evidence="6" id="KW-1185">Reference proteome</keyword>
<evidence type="ECO:0000256" key="2">
    <source>
        <dbReference type="ARBA" id="ARBA00029460"/>
    </source>
</evidence>
<evidence type="ECO:0000313" key="6">
    <source>
        <dbReference type="Proteomes" id="UP000243255"/>
    </source>
</evidence>
<dbReference type="NCBIfam" id="TIGR00478">
    <property type="entry name" value="tly"/>
    <property type="match status" value="1"/>
</dbReference>